<evidence type="ECO:0000256" key="2">
    <source>
        <dbReference type="ARBA" id="ARBA00022448"/>
    </source>
</evidence>
<protein>
    <submittedName>
        <fullName evidence="8">SLC13/DASS family transporter</fullName>
    </submittedName>
</protein>
<dbReference type="GO" id="GO:0005315">
    <property type="term" value="F:phosphate transmembrane transporter activity"/>
    <property type="evidence" value="ECO:0007669"/>
    <property type="project" value="TreeGrafter"/>
</dbReference>
<comment type="caution">
    <text evidence="8">The sequence shown here is derived from an EMBL/GenBank/DDBJ whole genome shotgun (WGS) entry which is preliminary data.</text>
</comment>
<dbReference type="InterPro" id="IPR001898">
    <property type="entry name" value="SLC13A/DASS"/>
</dbReference>
<reference evidence="8 9" key="1">
    <citation type="submission" date="2018-07" db="EMBL/GenBank/DDBJ databases">
        <title>Corallincola holothuriorum sp. nov., a new facultative anaerobe isolated from sea cucumber Apostichopus japonicus.</title>
        <authorList>
            <person name="Xia H."/>
        </authorList>
    </citation>
    <scope>NUCLEOTIDE SEQUENCE [LARGE SCALE GENOMIC DNA]</scope>
    <source>
        <strain evidence="8 9">C4</strain>
    </source>
</reference>
<dbReference type="Proteomes" id="UP000252558">
    <property type="component" value="Unassembled WGS sequence"/>
</dbReference>
<dbReference type="CDD" id="cd01115">
    <property type="entry name" value="SLC13_permease"/>
    <property type="match status" value="1"/>
</dbReference>
<evidence type="ECO:0000256" key="1">
    <source>
        <dbReference type="ARBA" id="ARBA00004141"/>
    </source>
</evidence>
<accession>A0A368NLL3</accession>
<dbReference type="RefSeq" id="WP_114336916.1">
    <property type="nucleotide sequence ID" value="NZ_QPID01000002.1"/>
</dbReference>
<evidence type="ECO:0000256" key="6">
    <source>
        <dbReference type="SAM" id="Phobius"/>
    </source>
</evidence>
<feature type="transmembrane region" description="Helical" evidence="6">
    <location>
        <begin position="6"/>
        <end position="25"/>
    </location>
</feature>
<feature type="transmembrane region" description="Helical" evidence="6">
    <location>
        <begin position="293"/>
        <end position="312"/>
    </location>
</feature>
<dbReference type="Pfam" id="PF03600">
    <property type="entry name" value="CitMHS"/>
    <property type="match status" value="1"/>
</dbReference>
<feature type="transmembrane region" description="Helical" evidence="6">
    <location>
        <begin position="405"/>
        <end position="425"/>
    </location>
</feature>
<evidence type="ECO:0000256" key="3">
    <source>
        <dbReference type="ARBA" id="ARBA00022692"/>
    </source>
</evidence>
<gene>
    <name evidence="8" type="ORF">DU002_03150</name>
</gene>
<name>A0A368NLL3_9GAMM</name>
<dbReference type="OrthoDB" id="9766267at2"/>
<organism evidence="8 9">
    <name type="scientific">Corallincola holothuriorum</name>
    <dbReference type="NCBI Taxonomy" id="2282215"/>
    <lineage>
        <taxon>Bacteria</taxon>
        <taxon>Pseudomonadati</taxon>
        <taxon>Pseudomonadota</taxon>
        <taxon>Gammaproteobacteria</taxon>
        <taxon>Alteromonadales</taxon>
        <taxon>Psychromonadaceae</taxon>
        <taxon>Corallincola</taxon>
    </lineage>
</organism>
<feature type="transmembrane region" description="Helical" evidence="6">
    <location>
        <begin position="141"/>
        <end position="174"/>
    </location>
</feature>
<keyword evidence="3 6" id="KW-0812">Transmembrane</keyword>
<feature type="transmembrane region" description="Helical" evidence="6">
    <location>
        <begin position="446"/>
        <end position="465"/>
    </location>
</feature>
<feature type="transmembrane region" description="Helical" evidence="6">
    <location>
        <begin position="324"/>
        <end position="347"/>
    </location>
</feature>
<evidence type="ECO:0000313" key="9">
    <source>
        <dbReference type="Proteomes" id="UP000252558"/>
    </source>
</evidence>
<keyword evidence="5 6" id="KW-0472">Membrane</keyword>
<keyword evidence="9" id="KW-1185">Reference proteome</keyword>
<feature type="transmembrane region" description="Helical" evidence="6">
    <location>
        <begin position="37"/>
        <end position="70"/>
    </location>
</feature>
<feature type="domain" description="Citrate transporter-like" evidence="7">
    <location>
        <begin position="46"/>
        <end position="397"/>
    </location>
</feature>
<feature type="transmembrane region" description="Helical" evidence="6">
    <location>
        <begin position="96"/>
        <end position="121"/>
    </location>
</feature>
<dbReference type="PANTHER" id="PTHR10283:SF92">
    <property type="entry name" value="LOW-AFFINITY PHOSPHATE TRANSPORTER PHO91"/>
    <property type="match status" value="1"/>
</dbReference>
<evidence type="ECO:0000259" key="7">
    <source>
        <dbReference type="Pfam" id="PF03600"/>
    </source>
</evidence>
<sequence length="466" mass="50166">MVEWKKMLFCVICFVVVMLMPIEWIPLAGINIVQQRLLAIFVLAALLWVLEPIPVFATSLLIISLLLTLISNQGLAPAISAIQQQDPALLLHYKSIFAAFSSPIIILFLGGFALAVAATKYELDINLARVLLKPFGTQPKFVMLGLMLITAVFSMFMSNTATTVMMLAILAPVLSGLPDEDPGVRGLVLAVPVAANVGGIGTPIGTPPNAIALQYLVGEHSVSFGTWMAFAIPFVIVMLAFAWVLLQKLFPTQSAEVKVNIDSKFRRSPQAWIVYITFATTILLWLTTKLHGMNAYVVAILPLTVFTMTRIITKEDLKKFNWDVIWLVAGGIAIGAALENTGLASSLAHSVDYSVMTVFWIIVSLAILCWMMANFMSNTATANLLMPIAAAMATTLSASGQLEDVRLLLIIVAMSASMGMVLPVSTPPNALAYASGKISNGDMAKVGIIVSSLGILILLVVAKLML</sequence>
<feature type="transmembrane region" description="Helical" evidence="6">
    <location>
        <begin position="353"/>
        <end position="373"/>
    </location>
</feature>
<dbReference type="AlphaFoldDB" id="A0A368NLL3"/>
<dbReference type="InterPro" id="IPR004680">
    <property type="entry name" value="Cit_transptr-like_dom"/>
</dbReference>
<feature type="transmembrane region" description="Helical" evidence="6">
    <location>
        <begin position="227"/>
        <end position="250"/>
    </location>
</feature>
<dbReference type="NCBIfam" id="TIGR00785">
    <property type="entry name" value="dass"/>
    <property type="match status" value="1"/>
</dbReference>
<evidence type="ECO:0000256" key="4">
    <source>
        <dbReference type="ARBA" id="ARBA00022989"/>
    </source>
</evidence>
<keyword evidence="2" id="KW-0813">Transport</keyword>
<feature type="transmembrane region" description="Helical" evidence="6">
    <location>
        <begin position="271"/>
        <end position="287"/>
    </location>
</feature>
<dbReference type="PANTHER" id="PTHR10283">
    <property type="entry name" value="SOLUTE CARRIER FAMILY 13 MEMBER"/>
    <property type="match status" value="1"/>
</dbReference>
<dbReference type="GO" id="GO:0005886">
    <property type="term" value="C:plasma membrane"/>
    <property type="evidence" value="ECO:0007669"/>
    <property type="project" value="TreeGrafter"/>
</dbReference>
<evidence type="ECO:0000313" key="8">
    <source>
        <dbReference type="EMBL" id="RCU51487.1"/>
    </source>
</evidence>
<proteinExistence type="predicted"/>
<keyword evidence="4 6" id="KW-1133">Transmembrane helix</keyword>
<dbReference type="EMBL" id="QPID01000002">
    <property type="protein sequence ID" value="RCU51487.1"/>
    <property type="molecule type" value="Genomic_DNA"/>
</dbReference>
<comment type="subcellular location">
    <subcellularLocation>
        <location evidence="1">Membrane</location>
        <topology evidence="1">Multi-pass membrane protein</topology>
    </subcellularLocation>
</comment>
<evidence type="ECO:0000256" key="5">
    <source>
        <dbReference type="ARBA" id="ARBA00023136"/>
    </source>
</evidence>